<gene>
    <name evidence="2" type="ORF">MUG09_05020</name>
</gene>
<name>A0ABY4DDE2_9SPIR</name>
<accession>A0ABY4DDE2</accession>
<dbReference type="Proteomes" id="UP000829708">
    <property type="component" value="Chromosome"/>
</dbReference>
<evidence type="ECO:0000313" key="2">
    <source>
        <dbReference type="EMBL" id="UOM52136.1"/>
    </source>
</evidence>
<proteinExistence type="predicted"/>
<keyword evidence="3" id="KW-1185">Reference proteome</keyword>
<evidence type="ECO:0000256" key="1">
    <source>
        <dbReference type="SAM" id="SignalP"/>
    </source>
</evidence>
<keyword evidence="1" id="KW-0732">Signal</keyword>
<dbReference type="EMBL" id="CP094929">
    <property type="protein sequence ID" value="UOM52136.1"/>
    <property type="molecule type" value="Genomic_DNA"/>
</dbReference>
<evidence type="ECO:0008006" key="4">
    <source>
        <dbReference type="Google" id="ProtNLM"/>
    </source>
</evidence>
<organism evidence="2 3">
    <name type="scientific">Sphaerochaeta associata</name>
    <dbReference type="NCBI Taxonomy" id="1129264"/>
    <lineage>
        <taxon>Bacteria</taxon>
        <taxon>Pseudomonadati</taxon>
        <taxon>Spirochaetota</taxon>
        <taxon>Spirochaetia</taxon>
        <taxon>Spirochaetales</taxon>
        <taxon>Sphaerochaetaceae</taxon>
        <taxon>Sphaerochaeta</taxon>
    </lineage>
</organism>
<sequence length="211" mass="21945">MKKTAITLVIIALLTSIPMFGATSKVSVGGFYTSETIDSISAGGTVLTTDAKGNSLGAYVKGTSYFSPSSPIGVSYMARFGKLTSLKVSGTSMDVSDEPIGWDVSLGVAFQQPINMDAFFEGAIGVMIANDSETDDSTSPSTSVTTSLYSFTLLAELNYALNQTTFLNVGIQAILPLSGTMKASIGGFSASQDYSVDGFTLSPYVGVSMAF</sequence>
<reference evidence="3" key="1">
    <citation type="journal article" date="2024" name="J Bioinform Genom">
        <title>Complete genome sequence of the type strain bacterium Sphaerochaeta associata GLS2t (VKM B-2742)t.</title>
        <authorList>
            <person name="Troshina O.Y."/>
            <person name="Tepeeva A.N."/>
            <person name="Arzamasceva V.O."/>
            <person name="Whitman W.B."/>
            <person name="Varghese N."/>
            <person name="Shapiro N."/>
            <person name="Woyke T."/>
            <person name="Kripides N.C."/>
            <person name="Vasilenko O.V."/>
        </authorList>
    </citation>
    <scope>NUCLEOTIDE SEQUENCE [LARGE SCALE GENOMIC DNA]</scope>
    <source>
        <strain evidence="3">GLS2T</strain>
    </source>
</reference>
<evidence type="ECO:0000313" key="3">
    <source>
        <dbReference type="Proteomes" id="UP000829708"/>
    </source>
</evidence>
<protein>
    <recommendedName>
        <fullName evidence="4">Outer membrane protein beta-barrel domain-containing protein</fullName>
    </recommendedName>
</protein>
<dbReference type="RefSeq" id="WP_244774065.1">
    <property type="nucleotide sequence ID" value="NZ_CP094929.1"/>
</dbReference>
<feature type="signal peptide" evidence="1">
    <location>
        <begin position="1"/>
        <end position="21"/>
    </location>
</feature>
<feature type="chain" id="PRO_5046288705" description="Outer membrane protein beta-barrel domain-containing protein" evidence="1">
    <location>
        <begin position="22"/>
        <end position="211"/>
    </location>
</feature>